<dbReference type="InterPro" id="IPR024975">
    <property type="entry name" value="NOV_C"/>
</dbReference>
<evidence type="ECO:0000259" key="2">
    <source>
        <dbReference type="Pfam" id="PF13020"/>
    </source>
</evidence>
<evidence type="ECO:0000256" key="1">
    <source>
        <dbReference type="SAM" id="MobiDB-lite"/>
    </source>
</evidence>
<protein>
    <recommendedName>
        <fullName evidence="2">Protein NO VEIN C-terminal domain-containing protein</fullName>
    </recommendedName>
</protein>
<dbReference type="EMBL" id="CP009439">
    <property type="protein sequence ID" value="AIS02519.1"/>
    <property type="molecule type" value="Genomic_DNA"/>
</dbReference>
<feature type="domain" description="Protein NO VEIN C-terminal" evidence="2">
    <location>
        <begin position="207"/>
        <end position="282"/>
    </location>
</feature>
<dbReference type="OrthoDB" id="4379767at2"/>
<proteinExistence type="predicted"/>
<dbReference type="AlphaFoldDB" id="A0A089XGV4"/>
<keyword evidence="3" id="KW-0614">Plasmid</keyword>
<keyword evidence="4" id="KW-1185">Reference proteome</keyword>
<feature type="region of interest" description="Disordered" evidence="1">
    <location>
        <begin position="116"/>
        <end position="136"/>
    </location>
</feature>
<gene>
    <name evidence="3" type="ORF">SGLAU_32945</name>
</gene>
<geneLocation type="plasmid" evidence="3 4">
    <name>pSglau1</name>
</geneLocation>
<feature type="region of interest" description="Disordered" evidence="1">
    <location>
        <begin position="161"/>
        <end position="196"/>
    </location>
</feature>
<dbReference type="HOGENOM" id="CLU_823661_0_0_11"/>
<dbReference type="Proteomes" id="UP000029482">
    <property type="component" value="Plasmid pSglau1"/>
</dbReference>
<accession>A0A089XGV4</accession>
<sequence length="325" mass="36797">MMLCMKSSTFVMVHVGQSTESQRNLEHGIETLSWGFPEKKPEYEHARPRFAVLATGASPRVQLEDWLQNTATLYLFQVRGGFYEGTAWHWPDEEVERRLKYPQRFGIEPLAKLDNVPLGPEGPLTEAGSDAIRRSGTDRGMGKLVEMPAQRLLELAGIPFDPDDPEDVPLDKSPGFTAEQVEGKKKPQRRRRGAGYISDPKKRKAIEEHAEQLATTHYQAQGWTVEKLGKPYDLRCTRGTEERHVEVKGTTGAATSVELTINEVLHARDKDNTVDLYVVSDIKVDTSTDPYLPSGGTVWHYPDWEPAEEDLRPRKYEYRLPDIPA</sequence>
<organism evidence="3 4">
    <name type="scientific">Streptomyces glaucescens</name>
    <dbReference type="NCBI Taxonomy" id="1907"/>
    <lineage>
        <taxon>Bacteria</taxon>
        <taxon>Bacillati</taxon>
        <taxon>Actinomycetota</taxon>
        <taxon>Actinomycetes</taxon>
        <taxon>Kitasatosporales</taxon>
        <taxon>Streptomycetaceae</taxon>
        <taxon>Streptomyces</taxon>
    </lineage>
</organism>
<dbReference type="eggNOG" id="ENOG5030HUI">
    <property type="taxonomic scope" value="Bacteria"/>
</dbReference>
<name>A0A089XGV4_STRGA</name>
<dbReference type="Pfam" id="PF13020">
    <property type="entry name" value="NOV_C"/>
    <property type="match status" value="1"/>
</dbReference>
<evidence type="ECO:0000313" key="4">
    <source>
        <dbReference type="Proteomes" id="UP000029482"/>
    </source>
</evidence>
<evidence type="ECO:0000313" key="3">
    <source>
        <dbReference type="EMBL" id="AIS02519.1"/>
    </source>
</evidence>
<dbReference type="KEGG" id="sgu:SGLAU_32945"/>
<reference evidence="4" key="1">
    <citation type="journal article" date="2015" name="J. Biotechnol.">
        <title>Complete genome sequence of the actinobacterium Streptomyces glaucescens GLA.O (DSM 40922) consisting of a linear chromosome and one linear plasmid.</title>
        <authorList>
            <person name="Ortseifen V."/>
            <person name="Winkler A."/>
            <person name="Albersmeier A."/>
            <person name="Wendler S."/>
            <person name="Puhler A."/>
            <person name="Kalinowski J."/>
            <person name="Ruckert C."/>
        </authorList>
    </citation>
    <scope>NUCLEOTIDE SEQUENCE [LARGE SCALE GENOMIC DNA]</scope>
    <source>
        <strain evidence="4">DSM 40922 / GLA O</strain>
        <plasmid evidence="4">pSglau1</plasmid>
    </source>
</reference>